<dbReference type="EMBL" id="JAAIYP010000035">
    <property type="protein sequence ID" value="NFV80273.1"/>
    <property type="molecule type" value="Genomic_DNA"/>
</dbReference>
<accession>A0A7C9UZ51</accession>
<sequence length="31" mass="3547">MLATLDERMLADIGVDHATARMESRKPFWKG</sequence>
<evidence type="ECO:0008006" key="3">
    <source>
        <dbReference type="Google" id="ProtNLM"/>
    </source>
</evidence>
<name>A0A7C9UZ51_9PROT</name>
<proteinExistence type="predicted"/>
<protein>
    <recommendedName>
        <fullName evidence="3">DUF1127 domain-containing protein</fullName>
    </recommendedName>
</protein>
<evidence type="ECO:0000313" key="1">
    <source>
        <dbReference type="EMBL" id="NFV80273.1"/>
    </source>
</evidence>
<comment type="caution">
    <text evidence="1">The sequence shown here is derived from an EMBL/GenBank/DDBJ whole genome shotgun (WGS) entry which is preliminary data.</text>
</comment>
<organism evidence="1 2">
    <name type="scientific">Magnetospirillum aberrantis SpK</name>
    <dbReference type="NCBI Taxonomy" id="908842"/>
    <lineage>
        <taxon>Bacteria</taxon>
        <taxon>Pseudomonadati</taxon>
        <taxon>Pseudomonadota</taxon>
        <taxon>Alphaproteobacteria</taxon>
        <taxon>Rhodospirillales</taxon>
        <taxon>Rhodospirillaceae</taxon>
        <taxon>Magnetospirillum</taxon>
    </lineage>
</organism>
<evidence type="ECO:0000313" key="2">
    <source>
        <dbReference type="Proteomes" id="UP000480684"/>
    </source>
</evidence>
<keyword evidence="2" id="KW-1185">Reference proteome</keyword>
<reference evidence="1 2" key="1">
    <citation type="submission" date="2020-02" db="EMBL/GenBank/DDBJ databases">
        <authorList>
            <person name="Dziuba M."/>
            <person name="Kuznetsov B."/>
            <person name="Mardanov A."/>
            <person name="Ravin N."/>
            <person name="Grouzdev D."/>
        </authorList>
    </citation>
    <scope>NUCLEOTIDE SEQUENCE [LARGE SCALE GENOMIC DNA]</scope>
    <source>
        <strain evidence="1 2">SpK</strain>
    </source>
</reference>
<gene>
    <name evidence="1" type="ORF">G4223_09130</name>
</gene>
<dbReference type="Proteomes" id="UP000480684">
    <property type="component" value="Unassembled WGS sequence"/>
</dbReference>
<dbReference type="AlphaFoldDB" id="A0A7C9UZ51"/>